<evidence type="ECO:0000256" key="1">
    <source>
        <dbReference type="SAM" id="MobiDB-lite"/>
    </source>
</evidence>
<dbReference type="AlphaFoldDB" id="A0A8T2NFT8"/>
<feature type="region of interest" description="Disordered" evidence="1">
    <location>
        <begin position="61"/>
        <end position="94"/>
    </location>
</feature>
<comment type="caution">
    <text evidence="2">The sequence shown here is derived from an EMBL/GenBank/DDBJ whole genome shotgun (WGS) entry which is preliminary data.</text>
</comment>
<protein>
    <submittedName>
        <fullName evidence="2">Uncharacterized protein</fullName>
    </submittedName>
</protein>
<name>A0A8T2NFT8_9TELE</name>
<organism evidence="2 3">
    <name type="scientific">Albula glossodonta</name>
    <name type="common">roundjaw bonefish</name>
    <dbReference type="NCBI Taxonomy" id="121402"/>
    <lineage>
        <taxon>Eukaryota</taxon>
        <taxon>Metazoa</taxon>
        <taxon>Chordata</taxon>
        <taxon>Craniata</taxon>
        <taxon>Vertebrata</taxon>
        <taxon>Euteleostomi</taxon>
        <taxon>Actinopterygii</taxon>
        <taxon>Neopterygii</taxon>
        <taxon>Teleostei</taxon>
        <taxon>Albuliformes</taxon>
        <taxon>Albulidae</taxon>
        <taxon>Albula</taxon>
    </lineage>
</organism>
<dbReference type="EMBL" id="JAFBMS010000061">
    <property type="protein sequence ID" value="KAG9338874.1"/>
    <property type="molecule type" value="Genomic_DNA"/>
</dbReference>
<accession>A0A8T2NFT8</accession>
<reference evidence="2" key="1">
    <citation type="thesis" date="2021" institute="BYU ScholarsArchive" country="Provo, UT, USA">
        <title>Applications of and Algorithms for Genome Assembly and Genomic Analyses with an Emphasis on Marine Teleosts.</title>
        <authorList>
            <person name="Pickett B.D."/>
        </authorList>
    </citation>
    <scope>NUCLEOTIDE SEQUENCE</scope>
    <source>
        <strain evidence="2">HI-2016</strain>
    </source>
</reference>
<sequence length="94" mass="10332">MEAKPLPLPDGKLLRGAVYPARWRQHFGQVLQGHMGDAHRASPLSFSLSSARRSRSFFSRLSSAPCSSGRRTRPAVCAPEERFSNSQPDSSAFS</sequence>
<gene>
    <name evidence="2" type="ORF">JZ751_025314</name>
</gene>
<evidence type="ECO:0000313" key="2">
    <source>
        <dbReference type="EMBL" id="KAG9338874.1"/>
    </source>
</evidence>
<evidence type="ECO:0000313" key="3">
    <source>
        <dbReference type="Proteomes" id="UP000824540"/>
    </source>
</evidence>
<feature type="compositionally biased region" description="Polar residues" evidence="1">
    <location>
        <begin position="84"/>
        <end position="94"/>
    </location>
</feature>
<keyword evidence="3" id="KW-1185">Reference proteome</keyword>
<dbReference type="Proteomes" id="UP000824540">
    <property type="component" value="Unassembled WGS sequence"/>
</dbReference>
<proteinExistence type="predicted"/>